<protein>
    <submittedName>
        <fullName evidence="9">Retrograde regulation protein 2</fullName>
    </submittedName>
</protein>
<feature type="transmembrane region" description="Helical" evidence="7">
    <location>
        <begin position="339"/>
        <end position="359"/>
    </location>
</feature>
<feature type="transmembrane region" description="Helical" evidence="7">
    <location>
        <begin position="391"/>
        <end position="414"/>
    </location>
</feature>
<keyword evidence="3 7" id="KW-0812">Transmembrane</keyword>
<feature type="domain" description="Major facilitator superfamily (MFS) profile" evidence="8">
    <location>
        <begin position="54"/>
        <end position="484"/>
    </location>
</feature>
<evidence type="ECO:0000256" key="4">
    <source>
        <dbReference type="ARBA" id="ARBA00022989"/>
    </source>
</evidence>
<gene>
    <name evidence="9" type="ORF">EX30DRAFT_159363</name>
</gene>
<evidence type="ECO:0000256" key="1">
    <source>
        <dbReference type="ARBA" id="ARBA00004141"/>
    </source>
</evidence>
<feature type="transmembrane region" description="Helical" evidence="7">
    <location>
        <begin position="458"/>
        <end position="480"/>
    </location>
</feature>
<dbReference type="InParanoid" id="A0A4S2MML5"/>
<dbReference type="FunCoup" id="A0A4S2MML5">
    <property type="interactions" value="158"/>
</dbReference>
<reference evidence="9 10" key="1">
    <citation type="submission" date="2019-04" db="EMBL/GenBank/DDBJ databases">
        <title>Comparative genomics and transcriptomics to analyze fruiting body development in filamentous ascomycetes.</title>
        <authorList>
            <consortium name="DOE Joint Genome Institute"/>
            <person name="Lutkenhaus R."/>
            <person name="Traeger S."/>
            <person name="Breuer J."/>
            <person name="Kuo A."/>
            <person name="Lipzen A."/>
            <person name="Pangilinan J."/>
            <person name="Dilworth D."/>
            <person name="Sandor L."/>
            <person name="Poggeler S."/>
            <person name="Barry K."/>
            <person name="Grigoriev I.V."/>
            <person name="Nowrousian M."/>
        </authorList>
    </citation>
    <scope>NUCLEOTIDE SEQUENCE [LARGE SCALE GENOMIC DNA]</scope>
    <source>
        <strain evidence="9 10">CBS 389.68</strain>
    </source>
</reference>
<evidence type="ECO:0000256" key="6">
    <source>
        <dbReference type="SAM" id="MobiDB-lite"/>
    </source>
</evidence>
<feature type="transmembrane region" description="Helical" evidence="7">
    <location>
        <begin position="95"/>
        <end position="113"/>
    </location>
</feature>
<dbReference type="Proteomes" id="UP000298138">
    <property type="component" value="Unassembled WGS sequence"/>
</dbReference>
<name>A0A4S2MML5_9PEZI</name>
<feature type="transmembrane region" description="Helical" evidence="7">
    <location>
        <begin position="50"/>
        <end position="67"/>
    </location>
</feature>
<feature type="transmembrane region" description="Helical" evidence="7">
    <location>
        <begin position="306"/>
        <end position="327"/>
    </location>
</feature>
<feature type="transmembrane region" description="Helical" evidence="7">
    <location>
        <begin position="120"/>
        <end position="138"/>
    </location>
</feature>
<dbReference type="SUPFAM" id="SSF103473">
    <property type="entry name" value="MFS general substrate transporter"/>
    <property type="match status" value="1"/>
</dbReference>
<keyword evidence="10" id="KW-1185">Reference proteome</keyword>
<dbReference type="Gene3D" id="1.20.1250.20">
    <property type="entry name" value="MFS general substrate transporter like domains"/>
    <property type="match status" value="2"/>
</dbReference>
<dbReference type="Pfam" id="PF07690">
    <property type="entry name" value="MFS_1"/>
    <property type="match status" value="1"/>
</dbReference>
<dbReference type="PANTHER" id="PTHR43791">
    <property type="entry name" value="PERMEASE-RELATED"/>
    <property type="match status" value="1"/>
</dbReference>
<feature type="compositionally biased region" description="Basic and acidic residues" evidence="6">
    <location>
        <begin position="1"/>
        <end position="20"/>
    </location>
</feature>
<feature type="transmembrane region" description="Helical" evidence="7">
    <location>
        <begin position="426"/>
        <end position="446"/>
    </location>
</feature>
<dbReference type="PROSITE" id="PS50850">
    <property type="entry name" value="MFS"/>
    <property type="match status" value="1"/>
</dbReference>
<evidence type="ECO:0000256" key="3">
    <source>
        <dbReference type="ARBA" id="ARBA00022692"/>
    </source>
</evidence>
<dbReference type="InterPro" id="IPR011701">
    <property type="entry name" value="MFS"/>
</dbReference>
<keyword evidence="2" id="KW-0813">Transport</keyword>
<feature type="transmembrane region" description="Helical" evidence="7">
    <location>
        <begin position="366"/>
        <end position="385"/>
    </location>
</feature>
<evidence type="ECO:0000256" key="5">
    <source>
        <dbReference type="ARBA" id="ARBA00023136"/>
    </source>
</evidence>
<dbReference type="InterPro" id="IPR036259">
    <property type="entry name" value="MFS_trans_sf"/>
</dbReference>
<sequence length="518" mass="57591">MSNDESLRVDGDLEKVDVVKSDSASDTTDPDAGLSAEEREKIDKALLRKLDWYLIPWLSLLYLVSFIDRANIGNAKIEGIVDDLNMSENEFNNTLTIFFVSYALFEPLSNILLKRLRPRIYIPCIMLGISLFFVPSGKRQTDSLTAWGVVMTLMGLVTNYNGLMAARWFLGMTEAGLFPGVNYYLSCWYKRSEFGLRAAVFFSAAAVSGSFGGLLAAAISQMDGIGGKPGWAWIFILEGLLTVVIGVISFWMVHDFPDTATFLSVEDRHRVHKRLSEDNQASARGEDFQMEYFWQSVKDPKTYMGALIYMGVLGPLYAFSMFLPTIIRELGHKSTKAQLLSVPPYAVACVITILVGWVADRMKMRGVFNMGISVFGILGFGLLIGSTNPKLSYAATFFGALGIYPGIANTITWVSNNVEGVYKRGVSLGFVIGWGNLNGVVSSNIFRSKDAPHYRMGHAILVAYLAIGLLGGSILNYIYLRQENKNRREGKRDYLTEGKTQEEIARLGDVNPEFMYTL</sequence>
<organism evidence="9 10">
    <name type="scientific">Ascodesmis nigricans</name>
    <dbReference type="NCBI Taxonomy" id="341454"/>
    <lineage>
        <taxon>Eukaryota</taxon>
        <taxon>Fungi</taxon>
        <taxon>Dikarya</taxon>
        <taxon>Ascomycota</taxon>
        <taxon>Pezizomycotina</taxon>
        <taxon>Pezizomycetes</taxon>
        <taxon>Pezizales</taxon>
        <taxon>Ascodesmidaceae</taxon>
        <taxon>Ascodesmis</taxon>
    </lineage>
</organism>
<evidence type="ECO:0000313" key="10">
    <source>
        <dbReference type="Proteomes" id="UP000298138"/>
    </source>
</evidence>
<evidence type="ECO:0000256" key="7">
    <source>
        <dbReference type="SAM" id="Phobius"/>
    </source>
</evidence>
<accession>A0A4S2MML5</accession>
<keyword evidence="5 7" id="KW-0472">Membrane</keyword>
<dbReference type="InterPro" id="IPR020846">
    <property type="entry name" value="MFS_dom"/>
</dbReference>
<evidence type="ECO:0000313" key="9">
    <source>
        <dbReference type="EMBL" id="TGZ78356.1"/>
    </source>
</evidence>
<comment type="subcellular location">
    <subcellularLocation>
        <location evidence="1">Membrane</location>
        <topology evidence="1">Multi-pass membrane protein</topology>
    </subcellularLocation>
</comment>
<dbReference type="FunFam" id="1.20.1250.20:FF:000068">
    <property type="entry name" value="MFS general substrate transporter"/>
    <property type="match status" value="1"/>
</dbReference>
<feature type="transmembrane region" description="Helical" evidence="7">
    <location>
        <begin position="231"/>
        <end position="253"/>
    </location>
</feature>
<dbReference type="PANTHER" id="PTHR43791:SF19">
    <property type="entry name" value="TRANSPORTER, PUTATIVE (AFU_ORTHOLOGUE AFUA_1G01812)-RELATED"/>
    <property type="match status" value="1"/>
</dbReference>
<dbReference type="GO" id="GO:0016020">
    <property type="term" value="C:membrane"/>
    <property type="evidence" value="ECO:0007669"/>
    <property type="project" value="UniProtKB-SubCell"/>
</dbReference>
<dbReference type="GO" id="GO:0022857">
    <property type="term" value="F:transmembrane transporter activity"/>
    <property type="evidence" value="ECO:0007669"/>
    <property type="project" value="InterPro"/>
</dbReference>
<dbReference type="EMBL" id="ML220142">
    <property type="protein sequence ID" value="TGZ78356.1"/>
    <property type="molecule type" value="Genomic_DNA"/>
</dbReference>
<dbReference type="STRING" id="341454.A0A4S2MML5"/>
<dbReference type="FunFam" id="1.20.1250.20:FF:000034">
    <property type="entry name" value="MFS general substrate transporter"/>
    <property type="match status" value="1"/>
</dbReference>
<feature type="region of interest" description="Disordered" evidence="6">
    <location>
        <begin position="1"/>
        <end position="34"/>
    </location>
</feature>
<dbReference type="OrthoDB" id="2962993at2759"/>
<feature type="compositionally biased region" description="Low complexity" evidence="6">
    <location>
        <begin position="21"/>
        <end position="32"/>
    </location>
</feature>
<dbReference type="AlphaFoldDB" id="A0A4S2MML5"/>
<feature type="transmembrane region" description="Helical" evidence="7">
    <location>
        <begin position="198"/>
        <end position="219"/>
    </location>
</feature>
<evidence type="ECO:0000256" key="2">
    <source>
        <dbReference type="ARBA" id="ARBA00022448"/>
    </source>
</evidence>
<evidence type="ECO:0000259" key="8">
    <source>
        <dbReference type="PROSITE" id="PS50850"/>
    </source>
</evidence>
<keyword evidence="4 7" id="KW-1133">Transmembrane helix</keyword>
<proteinExistence type="predicted"/>